<dbReference type="InterPro" id="IPR032104">
    <property type="entry name" value="Spaetzle"/>
</dbReference>
<evidence type="ECO:0000313" key="6">
    <source>
        <dbReference type="Proteomes" id="UP001381693"/>
    </source>
</evidence>
<dbReference type="InterPro" id="IPR029034">
    <property type="entry name" value="Cystine-knot_cytokine"/>
</dbReference>
<evidence type="ECO:0000256" key="2">
    <source>
        <dbReference type="ARBA" id="ARBA00023157"/>
    </source>
</evidence>
<dbReference type="AlphaFoldDB" id="A0AAN8XLF1"/>
<dbReference type="GO" id="GO:0045087">
    <property type="term" value="P:innate immune response"/>
    <property type="evidence" value="ECO:0007669"/>
    <property type="project" value="TreeGrafter"/>
</dbReference>
<dbReference type="Gene3D" id="2.10.90.10">
    <property type="entry name" value="Cystine-knot cytokines"/>
    <property type="match status" value="1"/>
</dbReference>
<dbReference type="GO" id="GO:0005121">
    <property type="term" value="F:Toll binding"/>
    <property type="evidence" value="ECO:0007669"/>
    <property type="project" value="TreeGrafter"/>
</dbReference>
<keyword evidence="3" id="KW-0325">Glycoprotein</keyword>
<dbReference type="PANTHER" id="PTHR23199:SF12">
    <property type="entry name" value="NEUROTROPHIN 1-RELATED"/>
    <property type="match status" value="1"/>
</dbReference>
<evidence type="ECO:0000256" key="1">
    <source>
        <dbReference type="ARBA" id="ARBA00022729"/>
    </source>
</evidence>
<evidence type="ECO:0000313" key="5">
    <source>
        <dbReference type="EMBL" id="KAK7084941.1"/>
    </source>
</evidence>
<dbReference type="Proteomes" id="UP001381693">
    <property type="component" value="Unassembled WGS sequence"/>
</dbReference>
<sequence length="366" mass="41576">MASTVTANPFSTVTNPFISSELSHNATVPHLTEVRTISEVTEVSNAIPLTESINKALRHIEPYFLDEKFKTRFTRMNNNSYPFLVVLLNSLSQGQTVKYHATPARAYSISFSDSEEYEPLPLSPTPFTTPKYASTPNYPTTPKYPEFYSSTSAFKPRFNPSVPPFHRSTPPPVYRGQALSFCDAHHPPDCAGNVSTYCLHDPRYPTLDVEVALKEDLRIAEKYADVSEQSADDLVMQISSSQEVHFDYSYYNPSKYDVTHWIGPEGYLCPSEIYYATPKRARNAKGEWRVIVNGVRYYTQTTRLEICMYPLTPCRMLAPSFKSKCVQKYAYHRLLSYDPCNPYKGLFVDIFRLPSACSCFVPAVKD</sequence>
<dbReference type="EMBL" id="JAXCGZ010001938">
    <property type="protein sequence ID" value="KAK7084941.1"/>
    <property type="molecule type" value="Genomic_DNA"/>
</dbReference>
<evidence type="ECO:0000259" key="4">
    <source>
        <dbReference type="Pfam" id="PF16077"/>
    </source>
</evidence>
<accession>A0AAN8XLF1</accession>
<dbReference type="GO" id="GO:0005615">
    <property type="term" value="C:extracellular space"/>
    <property type="evidence" value="ECO:0007669"/>
    <property type="project" value="UniProtKB-ARBA"/>
</dbReference>
<keyword evidence="2" id="KW-1015">Disulfide bond</keyword>
<reference evidence="5 6" key="1">
    <citation type="submission" date="2023-11" db="EMBL/GenBank/DDBJ databases">
        <title>Halocaridina rubra genome assembly.</title>
        <authorList>
            <person name="Smith C."/>
        </authorList>
    </citation>
    <scope>NUCLEOTIDE SEQUENCE [LARGE SCALE GENOMIC DNA]</scope>
    <source>
        <strain evidence="5">EP-1</strain>
        <tissue evidence="5">Whole</tissue>
    </source>
</reference>
<name>A0AAN8XLF1_HALRR</name>
<keyword evidence="6" id="KW-1185">Reference proteome</keyword>
<proteinExistence type="predicted"/>
<dbReference type="InterPro" id="IPR052444">
    <property type="entry name" value="Spz/Toll_ligand-like"/>
</dbReference>
<comment type="caution">
    <text evidence="5">The sequence shown here is derived from an EMBL/GenBank/DDBJ whole genome shotgun (WGS) entry which is preliminary data.</text>
</comment>
<protein>
    <submittedName>
        <fullName evidence="5">Neurotrophin 1 Source FlyBase</fullName>
    </submittedName>
</protein>
<dbReference type="GO" id="GO:0021556">
    <property type="term" value="P:central nervous system formation"/>
    <property type="evidence" value="ECO:0007669"/>
    <property type="project" value="TreeGrafter"/>
</dbReference>
<gene>
    <name evidence="5" type="primary">NT1_2</name>
    <name evidence="5" type="ORF">SK128_000214</name>
</gene>
<dbReference type="GO" id="GO:0008083">
    <property type="term" value="F:growth factor activity"/>
    <property type="evidence" value="ECO:0007669"/>
    <property type="project" value="TreeGrafter"/>
</dbReference>
<keyword evidence="1" id="KW-0732">Signal</keyword>
<dbReference type="PANTHER" id="PTHR23199">
    <property type="entry name" value="NEUROTROPHIN 1-RELATED"/>
    <property type="match status" value="1"/>
</dbReference>
<dbReference type="FunFam" id="2.10.90.10:FF:000035">
    <property type="entry name" value="Spz1"/>
    <property type="match status" value="1"/>
</dbReference>
<dbReference type="Pfam" id="PF16077">
    <property type="entry name" value="Spaetzle"/>
    <property type="match status" value="1"/>
</dbReference>
<feature type="domain" description="Spaetzle" evidence="4">
    <location>
        <begin position="267"/>
        <end position="361"/>
    </location>
</feature>
<evidence type="ECO:0000256" key="3">
    <source>
        <dbReference type="ARBA" id="ARBA00023180"/>
    </source>
</evidence>
<dbReference type="SUPFAM" id="SSF57501">
    <property type="entry name" value="Cystine-knot cytokines"/>
    <property type="match status" value="1"/>
</dbReference>
<organism evidence="5 6">
    <name type="scientific">Halocaridina rubra</name>
    <name type="common">Hawaiian red shrimp</name>
    <dbReference type="NCBI Taxonomy" id="373956"/>
    <lineage>
        <taxon>Eukaryota</taxon>
        <taxon>Metazoa</taxon>
        <taxon>Ecdysozoa</taxon>
        <taxon>Arthropoda</taxon>
        <taxon>Crustacea</taxon>
        <taxon>Multicrustacea</taxon>
        <taxon>Malacostraca</taxon>
        <taxon>Eumalacostraca</taxon>
        <taxon>Eucarida</taxon>
        <taxon>Decapoda</taxon>
        <taxon>Pleocyemata</taxon>
        <taxon>Caridea</taxon>
        <taxon>Atyoidea</taxon>
        <taxon>Atyidae</taxon>
        <taxon>Halocaridina</taxon>
    </lineage>
</organism>